<dbReference type="EMBL" id="WJKJ01000088">
    <property type="protein sequence ID" value="MBD3364123.1"/>
    <property type="molecule type" value="Genomic_DNA"/>
</dbReference>
<proteinExistence type="predicted"/>
<comment type="caution">
    <text evidence="1">The sequence shown here is derived from an EMBL/GenBank/DDBJ whole genome shotgun (WGS) entry which is preliminary data.</text>
</comment>
<accession>A0A9D5QBZ3</accession>
<name>A0A9D5QBZ3_UNCW3</name>
<gene>
    <name evidence="1" type="ORF">GF359_02805</name>
</gene>
<protein>
    <submittedName>
        <fullName evidence="1">Uncharacterized protein</fullName>
    </submittedName>
</protein>
<dbReference type="AlphaFoldDB" id="A0A9D5QBZ3"/>
<evidence type="ECO:0000313" key="2">
    <source>
        <dbReference type="Proteomes" id="UP000630660"/>
    </source>
</evidence>
<evidence type="ECO:0000313" key="1">
    <source>
        <dbReference type="EMBL" id="MBD3364123.1"/>
    </source>
</evidence>
<sequence>MKNTLPFVVFLTLTVLSVNCIFIKKVPEPPPDFDADLEVSFNAVEEEFGELVRIYSELKDQYNQHIFELHEPEPQEVKDEMLIECPHEELGTPIPPVHLPERVEFLRHRQELLADCLGIMYAKFAGHLEAFHEEPGLPMPEGFQPIPKHEAWELKVPMIEENMEWFRAALDEMDRNFHGHIGGLH</sequence>
<organism evidence="1 2">
    <name type="scientific">candidate division WOR-3 bacterium</name>
    <dbReference type="NCBI Taxonomy" id="2052148"/>
    <lineage>
        <taxon>Bacteria</taxon>
        <taxon>Bacteria division WOR-3</taxon>
    </lineage>
</organism>
<dbReference type="Proteomes" id="UP000630660">
    <property type="component" value="Unassembled WGS sequence"/>
</dbReference>
<reference evidence="1" key="1">
    <citation type="submission" date="2019-11" db="EMBL/GenBank/DDBJ databases">
        <title>Microbial mats filling the niche in hypersaline microbial mats.</title>
        <authorList>
            <person name="Wong H.L."/>
            <person name="Macleod F.I."/>
            <person name="White R.A. III"/>
            <person name="Burns B.P."/>
        </authorList>
    </citation>
    <scope>NUCLEOTIDE SEQUENCE</scope>
    <source>
        <strain evidence="1">Bin_327</strain>
    </source>
</reference>